<feature type="region of interest" description="Disordered" evidence="1">
    <location>
        <begin position="1"/>
        <end position="54"/>
    </location>
</feature>
<reference evidence="2 3" key="1">
    <citation type="journal article" date="2021" name="Elife">
        <title>Chloroplast acquisition without the gene transfer in kleptoplastic sea slugs, Plakobranchus ocellatus.</title>
        <authorList>
            <person name="Maeda T."/>
            <person name="Takahashi S."/>
            <person name="Yoshida T."/>
            <person name="Shimamura S."/>
            <person name="Takaki Y."/>
            <person name="Nagai Y."/>
            <person name="Toyoda A."/>
            <person name="Suzuki Y."/>
            <person name="Arimoto A."/>
            <person name="Ishii H."/>
            <person name="Satoh N."/>
            <person name="Nishiyama T."/>
            <person name="Hasebe M."/>
            <person name="Maruyama T."/>
            <person name="Minagawa J."/>
            <person name="Obokata J."/>
            <person name="Shigenobu S."/>
        </authorList>
    </citation>
    <scope>NUCLEOTIDE SEQUENCE [LARGE SCALE GENOMIC DNA]</scope>
</reference>
<sequence length="54" mass="6456">TGRTDGHEWEERRIVSGRRDGQRVEGDTDSEWEERRIESGRRDGRRVGKETERE</sequence>
<dbReference type="EMBL" id="BLXT01008576">
    <property type="protein sequence ID" value="GFO50062.1"/>
    <property type="molecule type" value="Genomic_DNA"/>
</dbReference>
<dbReference type="AlphaFoldDB" id="A0AAV4E186"/>
<dbReference type="Proteomes" id="UP000735302">
    <property type="component" value="Unassembled WGS sequence"/>
</dbReference>
<evidence type="ECO:0000313" key="2">
    <source>
        <dbReference type="EMBL" id="GFO50062.1"/>
    </source>
</evidence>
<name>A0AAV4E186_9GAST</name>
<accession>A0AAV4E186</accession>
<gene>
    <name evidence="2" type="ORF">PoB_007656700</name>
</gene>
<comment type="caution">
    <text evidence="2">The sequence shown here is derived from an EMBL/GenBank/DDBJ whole genome shotgun (WGS) entry which is preliminary data.</text>
</comment>
<feature type="compositionally biased region" description="Basic and acidic residues" evidence="1">
    <location>
        <begin position="33"/>
        <end position="54"/>
    </location>
</feature>
<proteinExistence type="predicted"/>
<feature type="non-terminal residue" evidence="2">
    <location>
        <position position="1"/>
    </location>
</feature>
<organism evidence="2 3">
    <name type="scientific">Plakobranchus ocellatus</name>
    <dbReference type="NCBI Taxonomy" id="259542"/>
    <lineage>
        <taxon>Eukaryota</taxon>
        <taxon>Metazoa</taxon>
        <taxon>Spiralia</taxon>
        <taxon>Lophotrochozoa</taxon>
        <taxon>Mollusca</taxon>
        <taxon>Gastropoda</taxon>
        <taxon>Heterobranchia</taxon>
        <taxon>Euthyneura</taxon>
        <taxon>Panpulmonata</taxon>
        <taxon>Sacoglossa</taxon>
        <taxon>Placobranchoidea</taxon>
        <taxon>Plakobranchidae</taxon>
        <taxon>Plakobranchus</taxon>
    </lineage>
</organism>
<keyword evidence="3" id="KW-1185">Reference proteome</keyword>
<feature type="compositionally biased region" description="Basic and acidic residues" evidence="1">
    <location>
        <begin position="1"/>
        <end position="26"/>
    </location>
</feature>
<evidence type="ECO:0000256" key="1">
    <source>
        <dbReference type="SAM" id="MobiDB-lite"/>
    </source>
</evidence>
<protein>
    <submittedName>
        <fullName evidence="2">Uncharacterized protein</fullName>
    </submittedName>
</protein>
<evidence type="ECO:0000313" key="3">
    <source>
        <dbReference type="Proteomes" id="UP000735302"/>
    </source>
</evidence>